<dbReference type="Gene3D" id="1.10.287.700">
    <property type="entry name" value="Helix hairpin bin"/>
    <property type="match status" value="1"/>
</dbReference>
<dbReference type="Proteomes" id="UP000789405">
    <property type="component" value="Unassembled WGS sequence"/>
</dbReference>
<keyword evidence="1" id="KW-0732">Signal</keyword>
<gene>
    <name evidence="2" type="ORF">DERYTH_LOCUS3842</name>
</gene>
<comment type="caution">
    <text evidence="2">The sequence shown here is derived from an EMBL/GenBank/DDBJ whole genome shotgun (WGS) entry which is preliminary data.</text>
</comment>
<accession>A0A9N9FAW3</accession>
<dbReference type="AlphaFoldDB" id="A0A9N9FAW3"/>
<sequence>MLITRGIFFLSLLLIFFVTPTFIGATKPYDSNDPSTWNSQELKEWLSEHRVIYKGIPEKKDLVCLVKNHKDEVSKTTKESVQDFVNYYIGSLKDVDYDVKELTQDKYNEYSQRVASQVENIRQQTHLTEEQVNSVFDQIFERLKSTKAAANKNLEKALYQIKDSYSLTKERRDAIIHDASSRIEKDLSTSKEISQNTVDWFKEEIYKLSESGAFAKSRLGTQVSLILHGIQERLTQNKIATADQVNTAYDKLSAAVEDYYRSINGTLERIRKELYNSIGSNAETVVESIRNQLSTVNDYRLLTQEKIQAILDNVGQTLQGGKTYTVEQIQYIKDTVKRGFGAVRYYYSSATGQTKQDTYWTRDERLNKIIKGIQDKIQELKEKGDQKLSLHEIESDISLQQLNPGQARILSDVIKEQLGNLKNVRDLTEEKVSSFLNALKVKLADTGEYLGESYDTVKDTVKEKVASGYDTVYDTVNEGYQAAKNKASEGYDKASDKLGFDKMKEQLKHEKDEL</sequence>
<reference evidence="2" key="1">
    <citation type="submission" date="2021-06" db="EMBL/GenBank/DDBJ databases">
        <authorList>
            <person name="Kallberg Y."/>
            <person name="Tangrot J."/>
            <person name="Rosling A."/>
        </authorList>
    </citation>
    <scope>NUCLEOTIDE SEQUENCE</scope>
    <source>
        <strain evidence="2">MA453B</strain>
    </source>
</reference>
<evidence type="ECO:0000313" key="3">
    <source>
        <dbReference type="Proteomes" id="UP000789405"/>
    </source>
</evidence>
<protein>
    <submittedName>
        <fullName evidence="2">6641_t:CDS:1</fullName>
    </submittedName>
</protein>
<feature type="chain" id="PRO_5040112267" evidence="1">
    <location>
        <begin position="26"/>
        <end position="514"/>
    </location>
</feature>
<name>A0A9N9FAW3_9GLOM</name>
<dbReference type="OrthoDB" id="2527403at2759"/>
<feature type="signal peptide" evidence="1">
    <location>
        <begin position="1"/>
        <end position="25"/>
    </location>
</feature>
<evidence type="ECO:0000313" key="2">
    <source>
        <dbReference type="EMBL" id="CAG8520433.1"/>
    </source>
</evidence>
<proteinExistence type="predicted"/>
<evidence type="ECO:0000256" key="1">
    <source>
        <dbReference type="SAM" id="SignalP"/>
    </source>
</evidence>
<keyword evidence="3" id="KW-1185">Reference proteome</keyword>
<dbReference type="EMBL" id="CAJVPY010001403">
    <property type="protein sequence ID" value="CAG8520433.1"/>
    <property type="molecule type" value="Genomic_DNA"/>
</dbReference>
<organism evidence="2 3">
    <name type="scientific">Dentiscutata erythropus</name>
    <dbReference type="NCBI Taxonomy" id="1348616"/>
    <lineage>
        <taxon>Eukaryota</taxon>
        <taxon>Fungi</taxon>
        <taxon>Fungi incertae sedis</taxon>
        <taxon>Mucoromycota</taxon>
        <taxon>Glomeromycotina</taxon>
        <taxon>Glomeromycetes</taxon>
        <taxon>Diversisporales</taxon>
        <taxon>Gigasporaceae</taxon>
        <taxon>Dentiscutata</taxon>
    </lineage>
</organism>
<dbReference type="Gene3D" id="1.20.120.20">
    <property type="entry name" value="Apolipoprotein"/>
    <property type="match status" value="1"/>
</dbReference>